<feature type="transmembrane region" description="Helical" evidence="6">
    <location>
        <begin position="75"/>
        <end position="97"/>
    </location>
</feature>
<dbReference type="InterPro" id="IPR021134">
    <property type="entry name" value="Bestrophin-like"/>
</dbReference>
<keyword evidence="2 6" id="KW-0812">Transmembrane</keyword>
<keyword evidence="6" id="KW-0407">Ion channel</keyword>
<keyword evidence="6" id="KW-0868">Chloride</keyword>
<organism evidence="7 8">
    <name type="scientific">Allacma fusca</name>
    <dbReference type="NCBI Taxonomy" id="39272"/>
    <lineage>
        <taxon>Eukaryota</taxon>
        <taxon>Metazoa</taxon>
        <taxon>Ecdysozoa</taxon>
        <taxon>Arthropoda</taxon>
        <taxon>Hexapoda</taxon>
        <taxon>Collembola</taxon>
        <taxon>Symphypleona</taxon>
        <taxon>Sminthuridae</taxon>
        <taxon>Allacma</taxon>
    </lineage>
</organism>
<dbReference type="Proteomes" id="UP000708208">
    <property type="component" value="Unassembled WGS sequence"/>
</dbReference>
<feature type="transmembrane region" description="Helical" evidence="6">
    <location>
        <begin position="131"/>
        <end position="150"/>
    </location>
</feature>
<accession>A0A8J2PG26</accession>
<dbReference type="PANTHER" id="PTHR10736">
    <property type="entry name" value="BESTROPHIN"/>
    <property type="match status" value="1"/>
</dbReference>
<comment type="function">
    <text evidence="6">Forms chloride channels.</text>
</comment>
<comment type="caution">
    <text evidence="7">The sequence shown here is derived from an EMBL/GenBank/DDBJ whole genome shotgun (WGS) entry which is preliminary data.</text>
</comment>
<dbReference type="GO" id="GO:0034707">
    <property type="term" value="C:chloride channel complex"/>
    <property type="evidence" value="ECO:0007669"/>
    <property type="project" value="UniProtKB-KW"/>
</dbReference>
<reference evidence="7" key="1">
    <citation type="submission" date="2021-06" db="EMBL/GenBank/DDBJ databases">
        <authorList>
            <person name="Hodson N. C."/>
            <person name="Mongue J. A."/>
            <person name="Jaron S. K."/>
        </authorList>
    </citation>
    <scope>NUCLEOTIDE SEQUENCE</scope>
</reference>
<dbReference type="EMBL" id="CAJVCH010291870">
    <property type="protein sequence ID" value="CAG7785234.1"/>
    <property type="molecule type" value="Genomic_DNA"/>
</dbReference>
<feature type="non-terminal residue" evidence="7">
    <location>
        <position position="1"/>
    </location>
</feature>
<evidence type="ECO:0000256" key="3">
    <source>
        <dbReference type="ARBA" id="ARBA00022989"/>
    </source>
</evidence>
<dbReference type="OrthoDB" id="201595at2759"/>
<proteinExistence type="inferred from homology"/>
<keyword evidence="6" id="KW-1003">Cell membrane</keyword>
<evidence type="ECO:0000313" key="7">
    <source>
        <dbReference type="EMBL" id="CAG7785234.1"/>
    </source>
</evidence>
<keyword evidence="6" id="KW-0813">Transport</keyword>
<keyword evidence="6" id="KW-0869">Chloride channel</keyword>
<dbReference type="PANTHER" id="PTHR10736:SF65">
    <property type="entry name" value="BESTROPHIN 1, ISOFORM C-RELATED"/>
    <property type="match status" value="1"/>
</dbReference>
<evidence type="ECO:0000256" key="6">
    <source>
        <dbReference type="RuleBase" id="RU363126"/>
    </source>
</evidence>
<dbReference type="GO" id="GO:0005254">
    <property type="term" value="F:chloride channel activity"/>
    <property type="evidence" value="ECO:0007669"/>
    <property type="project" value="UniProtKB-KW"/>
</dbReference>
<evidence type="ECO:0000313" key="8">
    <source>
        <dbReference type="Proteomes" id="UP000708208"/>
    </source>
</evidence>
<name>A0A8J2PG26_9HEXA</name>
<keyword evidence="3 6" id="KW-1133">Transmembrane helix</keyword>
<dbReference type="InterPro" id="IPR000615">
    <property type="entry name" value="Bestrophin"/>
</dbReference>
<evidence type="ECO:0000256" key="4">
    <source>
        <dbReference type="ARBA" id="ARBA00023136"/>
    </source>
</evidence>
<protein>
    <recommendedName>
        <fullName evidence="6">Bestrophin homolog</fullName>
    </recommendedName>
</protein>
<comment type="subcellular location">
    <subcellularLocation>
        <location evidence="6">Cell membrane</location>
        <topology evidence="6">Multi-pass membrane protein</topology>
    </subcellularLocation>
    <subcellularLocation>
        <location evidence="1">Membrane</location>
    </subcellularLocation>
</comment>
<evidence type="ECO:0000256" key="5">
    <source>
        <dbReference type="ARBA" id="ARBA00034769"/>
    </source>
</evidence>
<keyword evidence="8" id="KW-1185">Reference proteome</keyword>
<evidence type="ECO:0000256" key="2">
    <source>
        <dbReference type="ARBA" id="ARBA00022692"/>
    </source>
</evidence>
<sequence>MTICYTDKVATCRGIGNFYKMLFRWKGSIYKVLWAECLGFLFCFYLINFFYRFYLINNCDKKTLFFDLVKYCNKYGQAIPITFVLGFYVSIIVGRWWNQFMWLPWPDTLSLIVSACVDGSDDRGRLIRRTIMRYANVCFVQAICFVSMAGSIRFPTTRHMVEAGLLLEHERLVLEEMNTKTVGLNYWVPIV</sequence>
<evidence type="ECO:0000256" key="1">
    <source>
        <dbReference type="ARBA" id="ARBA00004370"/>
    </source>
</evidence>
<dbReference type="GO" id="GO:0005886">
    <property type="term" value="C:plasma membrane"/>
    <property type="evidence" value="ECO:0007669"/>
    <property type="project" value="UniProtKB-SubCell"/>
</dbReference>
<dbReference type="Pfam" id="PF01062">
    <property type="entry name" value="Bestrophin"/>
    <property type="match status" value="1"/>
</dbReference>
<feature type="transmembrane region" description="Helical" evidence="6">
    <location>
        <begin position="32"/>
        <end position="54"/>
    </location>
</feature>
<keyword evidence="4 6" id="KW-0472">Membrane</keyword>
<comment type="similarity">
    <text evidence="5 6">Belongs to the anion channel-forming bestrophin (TC 1.A.46) family. Calcium-sensitive chloride channel subfamily.</text>
</comment>
<gene>
    <name evidence="7" type="ORF">AFUS01_LOCUS23870</name>
</gene>
<dbReference type="AlphaFoldDB" id="A0A8J2PG26"/>
<keyword evidence="6" id="KW-0406">Ion transport</keyword>